<reference evidence="1" key="1">
    <citation type="submission" date="2015-06" db="EMBL/GenBank/DDBJ databases">
        <authorList>
            <person name="Joergensen T."/>
        </authorList>
    </citation>
    <scope>NUCLEOTIDE SEQUENCE</scope>
    <source>
        <plasmid evidence="1">pRGRH1820</plasmid>
    </source>
</reference>
<organism evidence="1">
    <name type="scientific">uncultured prokaryote</name>
    <dbReference type="NCBI Taxonomy" id="198431"/>
    <lineage>
        <taxon>unclassified sequences</taxon>
        <taxon>environmental samples</taxon>
    </lineage>
</organism>
<sequence length="96" mass="9915">MTAPTFNAAAAVDRLASLWRADSGASPAAFAILRIALTGQGRVSADDLWRLDAQNRAAALGLLGYALAHGYDAAPAPDGLREAIYAEAHNAQPARG</sequence>
<evidence type="ECO:0000313" key="1">
    <source>
        <dbReference type="EMBL" id="CRY98040.1"/>
    </source>
</evidence>
<name>A0A0H5Q9I8_9ZZZZ</name>
<accession>A0A0H5Q9I8</accession>
<dbReference type="EMBL" id="LN854319">
    <property type="protein sequence ID" value="CRY98040.1"/>
    <property type="molecule type" value="Genomic_DNA"/>
</dbReference>
<dbReference type="AlphaFoldDB" id="A0A0H5Q9I8"/>
<keyword evidence="1" id="KW-0614">Plasmid</keyword>
<proteinExistence type="predicted"/>
<reference evidence="1" key="2">
    <citation type="submission" date="2015-07" db="EMBL/GenBank/DDBJ databases">
        <title>Plasmids, circular viruses and viroids from rat gut.</title>
        <authorList>
            <person name="Jorgensen T.J."/>
            <person name="Hansen M.A."/>
            <person name="Xu Z."/>
            <person name="Tabak M.A."/>
            <person name="Sorensen S.J."/>
            <person name="Hansen L.H."/>
        </authorList>
    </citation>
    <scope>NUCLEOTIDE SEQUENCE</scope>
    <source>
        <plasmid evidence="1">pRGRH1820</plasmid>
    </source>
</reference>
<protein>
    <submittedName>
        <fullName evidence="1">Uncharacterized protein</fullName>
    </submittedName>
</protein>
<geneLocation type="plasmid" evidence="1">
    <name>pRGRH1820</name>
</geneLocation>